<evidence type="ECO:0000256" key="3">
    <source>
        <dbReference type="ARBA" id="ARBA00023082"/>
    </source>
</evidence>
<feature type="region of interest" description="Disordered" evidence="5">
    <location>
        <begin position="266"/>
        <end position="307"/>
    </location>
</feature>
<feature type="transmembrane region" description="Helical" evidence="6">
    <location>
        <begin position="188"/>
        <end position="208"/>
    </location>
</feature>
<dbReference type="Gene3D" id="1.10.10.10">
    <property type="entry name" value="Winged helix-like DNA-binding domain superfamily/Winged helix DNA-binding domain"/>
    <property type="match status" value="1"/>
</dbReference>
<evidence type="ECO:0000256" key="4">
    <source>
        <dbReference type="ARBA" id="ARBA00023163"/>
    </source>
</evidence>
<keyword evidence="4" id="KW-0804">Transcription</keyword>
<dbReference type="EMBL" id="JAXBLV010000066">
    <property type="protein sequence ID" value="MDY3558875.1"/>
    <property type="molecule type" value="Genomic_DNA"/>
</dbReference>
<dbReference type="Pfam" id="PF08281">
    <property type="entry name" value="Sigma70_r4_2"/>
    <property type="match status" value="1"/>
</dbReference>
<keyword evidence="6" id="KW-1133">Transmembrane helix</keyword>
<dbReference type="Gene3D" id="1.10.1740.10">
    <property type="match status" value="1"/>
</dbReference>
<protein>
    <submittedName>
        <fullName evidence="9">Sigma-70 family RNA polymerase sigma factor</fullName>
    </submittedName>
</protein>
<proteinExistence type="inferred from homology"/>
<dbReference type="InterPro" id="IPR013324">
    <property type="entry name" value="RNA_pol_sigma_r3/r4-like"/>
</dbReference>
<evidence type="ECO:0000256" key="5">
    <source>
        <dbReference type="SAM" id="MobiDB-lite"/>
    </source>
</evidence>
<evidence type="ECO:0000256" key="1">
    <source>
        <dbReference type="ARBA" id="ARBA00010641"/>
    </source>
</evidence>
<keyword evidence="10" id="KW-1185">Reference proteome</keyword>
<evidence type="ECO:0000259" key="8">
    <source>
        <dbReference type="Pfam" id="PF08281"/>
    </source>
</evidence>
<evidence type="ECO:0000313" key="10">
    <source>
        <dbReference type="Proteomes" id="UP001272242"/>
    </source>
</evidence>
<feature type="domain" description="RNA polymerase sigma-70 region 2" evidence="7">
    <location>
        <begin position="37"/>
        <end position="102"/>
    </location>
</feature>
<dbReference type="RefSeq" id="WP_320685743.1">
    <property type="nucleotide sequence ID" value="NZ_JAXBLV010000066.1"/>
</dbReference>
<feature type="transmembrane region" description="Helical" evidence="6">
    <location>
        <begin position="214"/>
        <end position="236"/>
    </location>
</feature>
<dbReference type="InterPro" id="IPR007627">
    <property type="entry name" value="RNA_pol_sigma70_r2"/>
</dbReference>
<dbReference type="InterPro" id="IPR036388">
    <property type="entry name" value="WH-like_DNA-bd_sf"/>
</dbReference>
<keyword evidence="3" id="KW-0731">Sigma factor</keyword>
<dbReference type="InterPro" id="IPR039425">
    <property type="entry name" value="RNA_pol_sigma-70-like"/>
</dbReference>
<keyword evidence="6" id="KW-0812">Transmembrane</keyword>
<dbReference type="Proteomes" id="UP001272242">
    <property type="component" value="Unassembled WGS sequence"/>
</dbReference>
<dbReference type="NCBIfam" id="TIGR02937">
    <property type="entry name" value="sigma70-ECF"/>
    <property type="match status" value="1"/>
</dbReference>
<comment type="similarity">
    <text evidence="1">Belongs to the sigma-70 factor family. ECF subfamily.</text>
</comment>
<evidence type="ECO:0000256" key="2">
    <source>
        <dbReference type="ARBA" id="ARBA00023015"/>
    </source>
</evidence>
<organism evidence="9 10">
    <name type="scientific">Gemmata algarum</name>
    <dbReference type="NCBI Taxonomy" id="2975278"/>
    <lineage>
        <taxon>Bacteria</taxon>
        <taxon>Pseudomonadati</taxon>
        <taxon>Planctomycetota</taxon>
        <taxon>Planctomycetia</taxon>
        <taxon>Gemmatales</taxon>
        <taxon>Gemmataceae</taxon>
        <taxon>Gemmata</taxon>
    </lineage>
</organism>
<dbReference type="InterPro" id="IPR013325">
    <property type="entry name" value="RNA_pol_sigma_r2"/>
</dbReference>
<dbReference type="PANTHER" id="PTHR43133:SF51">
    <property type="entry name" value="RNA POLYMERASE SIGMA FACTOR"/>
    <property type="match status" value="1"/>
</dbReference>
<dbReference type="SUPFAM" id="SSF88946">
    <property type="entry name" value="Sigma2 domain of RNA polymerase sigma factors"/>
    <property type="match status" value="1"/>
</dbReference>
<evidence type="ECO:0000256" key="6">
    <source>
        <dbReference type="SAM" id="Phobius"/>
    </source>
</evidence>
<comment type="caution">
    <text evidence="9">The sequence shown here is derived from an EMBL/GenBank/DDBJ whole genome shotgun (WGS) entry which is preliminary data.</text>
</comment>
<dbReference type="PANTHER" id="PTHR43133">
    <property type="entry name" value="RNA POLYMERASE ECF-TYPE SIGMA FACTO"/>
    <property type="match status" value="1"/>
</dbReference>
<keyword evidence="2" id="KW-0805">Transcription regulation</keyword>
<keyword evidence="6" id="KW-0472">Membrane</keyword>
<feature type="region of interest" description="Disordered" evidence="5">
    <location>
        <begin position="569"/>
        <end position="610"/>
    </location>
</feature>
<sequence length="790" mass="83773">MPGHVLKLLHAVAPETPDAELLARFVAARDEVAFAELVRRHGPLVYRVCRRLARRSADDAFQATFLVLACRAAGVRKAASVGSWLVGAAGRVARQMARRDGRYVALAPDVPGPVERPADPFERAELAAALDDELSRLPEHLRAPLVLCLVGGRTQEQAAAELGSSVRTLRRRLERAKSVLRARLERRGIVPAVAGGLVAGVGVVYAVPPGLGRLATGGAIEFLIGAAPVGPAAIAAKGVMGSMTRLKISAAAALAVTAVALGLGGRAAQPTPAPPPERPLASSVPTAPPPQPKAPVPDGAAASPGADRPVSAYRSTNFLVSAPTHVIARAVAAEAEYQRAQLGVLWLGAEPPVWNRPCEIVIRRSADRATGATEFDFRADVNGGKPLCRGARVELAGPFEDVLSTAVPREVARVLLGYHFGRSLPRWVDEGIAMTFDSAEDQFHNDIRCRELLNAGRGIRCRVLFRMTEYPRDASTLRVQGHSVVRFLLARTPAAEPALVPGTTDAGPAPGLGILTKGASTNPHRALLDFIRAGFDSNTAEPWDRAAKQVYGFDSASVLEDAWLESLRTPPVRPAKGPKGSSDLIPPTRLPDGDVAPVPAKPKDGPLPKLGGGPGFISARKFCLSVQIPLERQAALRGVTLFTCRGGEATWFQAGTAAPDATGLAFDAPEDGLYWFDIVENPKDRSEAPTVTLKPTFKVVVDTTPPVVRITEATRAGNEIRVAWAITEANPGTLKVRWQATEPASPWQDVSVPSTESTVTFDPGVKKKVRVQVLATDAAGNESRVEAVVE</sequence>
<accession>A0ABU5EUM5</accession>
<evidence type="ECO:0000259" key="7">
    <source>
        <dbReference type="Pfam" id="PF04542"/>
    </source>
</evidence>
<evidence type="ECO:0000313" key="9">
    <source>
        <dbReference type="EMBL" id="MDY3558875.1"/>
    </source>
</evidence>
<name>A0ABU5EUM5_9BACT</name>
<dbReference type="InterPro" id="IPR014284">
    <property type="entry name" value="RNA_pol_sigma-70_dom"/>
</dbReference>
<feature type="domain" description="RNA polymerase sigma factor 70 region 4 type 2" evidence="8">
    <location>
        <begin position="129"/>
        <end position="177"/>
    </location>
</feature>
<gene>
    <name evidence="9" type="ORF">R5W23_006051</name>
</gene>
<dbReference type="SUPFAM" id="SSF88659">
    <property type="entry name" value="Sigma3 and sigma4 domains of RNA polymerase sigma factors"/>
    <property type="match status" value="1"/>
</dbReference>
<dbReference type="InterPro" id="IPR013249">
    <property type="entry name" value="RNA_pol_sigma70_r4_t2"/>
</dbReference>
<dbReference type="Pfam" id="PF04542">
    <property type="entry name" value="Sigma70_r2"/>
    <property type="match status" value="1"/>
</dbReference>
<feature type="compositionally biased region" description="Pro residues" evidence="5">
    <location>
        <begin position="286"/>
        <end position="295"/>
    </location>
</feature>
<reference evidence="10" key="1">
    <citation type="journal article" date="2023" name="Mar. Drugs">
        <title>Gemmata algarum, a Novel Planctomycete Isolated from an Algal Mat, Displays Antimicrobial Activity.</title>
        <authorList>
            <person name="Kumar G."/>
            <person name="Kallscheuer N."/>
            <person name="Kashif M."/>
            <person name="Ahamad S."/>
            <person name="Jagadeeshwari U."/>
            <person name="Pannikurungottu S."/>
            <person name="Haufschild T."/>
            <person name="Kabuu M."/>
            <person name="Sasikala C."/>
            <person name="Jogler C."/>
            <person name="Ramana C."/>
        </authorList>
    </citation>
    <scope>NUCLEOTIDE SEQUENCE [LARGE SCALE GENOMIC DNA]</scope>
    <source>
        <strain evidence="10">JC673</strain>
    </source>
</reference>
<dbReference type="CDD" id="cd06171">
    <property type="entry name" value="Sigma70_r4"/>
    <property type="match status" value="1"/>
</dbReference>